<dbReference type="PANTHER" id="PTHR30204:SF69">
    <property type="entry name" value="MERR-FAMILY TRANSCRIPTIONAL REGULATOR"/>
    <property type="match status" value="1"/>
</dbReference>
<dbReference type="PROSITE" id="PS50937">
    <property type="entry name" value="HTH_MERR_2"/>
    <property type="match status" value="1"/>
</dbReference>
<evidence type="ECO:0000259" key="5">
    <source>
        <dbReference type="PROSITE" id="PS50937"/>
    </source>
</evidence>
<keyword evidence="3" id="KW-0238">DNA-binding</keyword>
<evidence type="ECO:0000256" key="3">
    <source>
        <dbReference type="ARBA" id="ARBA00023125"/>
    </source>
</evidence>
<keyword evidence="2" id="KW-0805">Transcription regulation</keyword>
<evidence type="ECO:0000256" key="4">
    <source>
        <dbReference type="ARBA" id="ARBA00023163"/>
    </source>
</evidence>
<dbReference type="STRING" id="574376.BAMA_11770"/>
<dbReference type="CDD" id="cd01106">
    <property type="entry name" value="HTH_TipAL-Mta"/>
    <property type="match status" value="1"/>
</dbReference>
<gene>
    <name evidence="6" type="ORF">BAMA_11770</name>
</gene>
<accession>A0A073JTJ6</accession>
<dbReference type="AlphaFoldDB" id="A0A073JTJ6"/>
<dbReference type="Proteomes" id="UP000027822">
    <property type="component" value="Unassembled WGS sequence"/>
</dbReference>
<dbReference type="InterPro" id="IPR047057">
    <property type="entry name" value="MerR_fam"/>
</dbReference>
<dbReference type="Gene3D" id="1.10.1660.10">
    <property type="match status" value="1"/>
</dbReference>
<dbReference type="PANTHER" id="PTHR30204">
    <property type="entry name" value="REDOX-CYCLING DRUG-SENSING TRANSCRIPTIONAL ACTIVATOR SOXR"/>
    <property type="match status" value="1"/>
</dbReference>
<evidence type="ECO:0000256" key="1">
    <source>
        <dbReference type="ARBA" id="ARBA00022491"/>
    </source>
</evidence>
<proteinExistence type="predicted"/>
<protein>
    <submittedName>
        <fullName evidence="6">Transcriptional regulator</fullName>
    </submittedName>
</protein>
<dbReference type="eggNOG" id="COG0789">
    <property type="taxonomic scope" value="Bacteria"/>
</dbReference>
<dbReference type="Pfam" id="PF13411">
    <property type="entry name" value="MerR_1"/>
    <property type="match status" value="1"/>
</dbReference>
<dbReference type="GO" id="GO:0003700">
    <property type="term" value="F:DNA-binding transcription factor activity"/>
    <property type="evidence" value="ECO:0007669"/>
    <property type="project" value="InterPro"/>
</dbReference>
<keyword evidence="1" id="KW-0678">Repressor</keyword>
<comment type="caution">
    <text evidence="6">The sequence shown here is derived from an EMBL/GenBank/DDBJ whole genome shotgun (WGS) entry which is preliminary data.</text>
</comment>
<dbReference type="InterPro" id="IPR000551">
    <property type="entry name" value="MerR-type_HTH_dom"/>
</dbReference>
<dbReference type="SUPFAM" id="SSF46955">
    <property type="entry name" value="Putative DNA-binding domain"/>
    <property type="match status" value="1"/>
</dbReference>
<keyword evidence="7" id="KW-1185">Reference proteome</keyword>
<dbReference type="SMART" id="SM00422">
    <property type="entry name" value="HTH_MERR"/>
    <property type="match status" value="1"/>
</dbReference>
<sequence>MFSIGEISKRTKVTTRTLRYYDEIDLLNPSHISESGYRYYTTEDIMKLQQITMFKKLGFKLSEIRKMLQQEDGFSKEERWKQAIHIEIQTIQAEIERLRSLEKLLYTAAHSMELQGDLRAEDILLFIQSVQGHDAREQFRQKHFTKAEQEIVKSLPSLEEEDSRTKKWFQLLREIRQHIHEPIDTPVIQGLAERMIEFSMDVFQGNEELIDKYWGLIKPEEEEEAKVYGLDREMMDYIEKIVEYYIEKGGR</sequence>
<evidence type="ECO:0000313" key="7">
    <source>
        <dbReference type="Proteomes" id="UP000027822"/>
    </source>
</evidence>
<dbReference type="EMBL" id="JOTN01000024">
    <property type="protein sequence ID" value="KEK17640.1"/>
    <property type="molecule type" value="Genomic_DNA"/>
</dbReference>
<reference evidence="6 7" key="1">
    <citation type="submission" date="2014-06" db="EMBL/GenBank/DDBJ databases">
        <title>Draft genome sequence of Bacillus manliponensis JCM 15802 (MCCC 1A00708).</title>
        <authorList>
            <person name="Lai Q."/>
            <person name="Liu Y."/>
            <person name="Shao Z."/>
        </authorList>
    </citation>
    <scope>NUCLEOTIDE SEQUENCE [LARGE SCALE GENOMIC DNA]</scope>
    <source>
        <strain evidence="6 7">JCM 15802</strain>
    </source>
</reference>
<name>A0A073JTJ6_9BACI</name>
<evidence type="ECO:0000313" key="6">
    <source>
        <dbReference type="EMBL" id="KEK17640.1"/>
    </source>
</evidence>
<dbReference type="OrthoDB" id="1894615at2"/>
<dbReference type="InterPro" id="IPR009061">
    <property type="entry name" value="DNA-bd_dom_put_sf"/>
</dbReference>
<dbReference type="GO" id="GO:0003677">
    <property type="term" value="F:DNA binding"/>
    <property type="evidence" value="ECO:0007669"/>
    <property type="project" value="UniProtKB-KW"/>
</dbReference>
<organism evidence="6 7">
    <name type="scientific">Bacillus manliponensis</name>
    <dbReference type="NCBI Taxonomy" id="574376"/>
    <lineage>
        <taxon>Bacteria</taxon>
        <taxon>Bacillati</taxon>
        <taxon>Bacillota</taxon>
        <taxon>Bacilli</taxon>
        <taxon>Bacillales</taxon>
        <taxon>Bacillaceae</taxon>
        <taxon>Bacillus</taxon>
        <taxon>Bacillus cereus group</taxon>
    </lineage>
</organism>
<feature type="domain" description="HTH merR-type" evidence="5">
    <location>
        <begin position="1"/>
        <end position="70"/>
    </location>
</feature>
<keyword evidence="4" id="KW-0804">Transcription</keyword>
<evidence type="ECO:0000256" key="2">
    <source>
        <dbReference type="ARBA" id="ARBA00023015"/>
    </source>
</evidence>
<dbReference type="RefSeq" id="WP_034642737.1">
    <property type="nucleotide sequence ID" value="NZ_CBCSJC010000006.1"/>
</dbReference>